<sequence>MYDWRELEEARDDMRRELTEIAISAGALRPGDDGGNLAGANGKAERHAYALAAFRHKRGVWRCSAAEMKETLRSILACTSSTL</sequence>
<protein>
    <submittedName>
        <fullName evidence="1">Uncharacterized protein</fullName>
    </submittedName>
</protein>
<name>A0A120FLX2_9BRAD</name>
<evidence type="ECO:0000313" key="1">
    <source>
        <dbReference type="EMBL" id="KWV52939.1"/>
    </source>
</evidence>
<organism evidence="1 2">
    <name type="scientific">Bradyrhizobium macuxiense</name>
    <dbReference type="NCBI Taxonomy" id="1755647"/>
    <lineage>
        <taxon>Bacteria</taxon>
        <taxon>Pseudomonadati</taxon>
        <taxon>Pseudomonadota</taxon>
        <taxon>Alphaproteobacteria</taxon>
        <taxon>Hyphomicrobiales</taxon>
        <taxon>Nitrobacteraceae</taxon>
        <taxon>Bradyrhizobium</taxon>
    </lineage>
</organism>
<comment type="caution">
    <text evidence="1">The sequence shown here is derived from an EMBL/GenBank/DDBJ whole genome shotgun (WGS) entry which is preliminary data.</text>
</comment>
<dbReference type="RefSeq" id="WP_066509385.1">
    <property type="nucleotide sequence ID" value="NZ_LNCU01000081.1"/>
</dbReference>
<accession>A0A120FLX2</accession>
<reference evidence="1 2" key="1">
    <citation type="submission" date="2015-11" db="EMBL/GenBank/DDBJ databases">
        <title>Draft Genome Sequence of the Strain BR 10303 (Bradyrhizobium sp.) isolated from nodules of Centrolobium paraense.</title>
        <authorList>
            <person name="Zelli J.E."/>
            <person name="Simoes-Araujo J.L."/>
            <person name="Barauna A.C."/>
            <person name="Silva K."/>
        </authorList>
    </citation>
    <scope>NUCLEOTIDE SEQUENCE [LARGE SCALE GENOMIC DNA]</scope>
    <source>
        <strain evidence="1 2">BR 10303</strain>
    </source>
</reference>
<keyword evidence="2" id="KW-1185">Reference proteome</keyword>
<dbReference type="AlphaFoldDB" id="A0A120FLX2"/>
<gene>
    <name evidence="1" type="ORF">AS156_09930</name>
</gene>
<dbReference type="EMBL" id="LNCU01000081">
    <property type="protein sequence ID" value="KWV52939.1"/>
    <property type="molecule type" value="Genomic_DNA"/>
</dbReference>
<dbReference type="Proteomes" id="UP000057737">
    <property type="component" value="Unassembled WGS sequence"/>
</dbReference>
<proteinExistence type="predicted"/>
<evidence type="ECO:0000313" key="2">
    <source>
        <dbReference type="Proteomes" id="UP000057737"/>
    </source>
</evidence>